<dbReference type="NCBIfam" id="NF009092">
    <property type="entry name" value="PRK12428.1"/>
    <property type="match status" value="1"/>
</dbReference>
<dbReference type="EMBL" id="LFTY01000002">
    <property type="protein sequence ID" value="KMW57460.1"/>
    <property type="molecule type" value="Genomic_DNA"/>
</dbReference>
<dbReference type="Proteomes" id="UP000037178">
    <property type="component" value="Unassembled WGS sequence"/>
</dbReference>
<dbReference type="InterPro" id="IPR036291">
    <property type="entry name" value="NAD(P)-bd_dom_sf"/>
</dbReference>
<gene>
    <name evidence="1" type="ORF">AIOL_002425</name>
</gene>
<dbReference type="PATRIC" id="fig|1675527.3.peg.2546"/>
<protein>
    <submittedName>
        <fullName evidence="1">2,3-dihydroxy-2,3-dihydro-phenylpropionate dehydrogenase</fullName>
        <ecNumber evidence="1">1.3.1.-</ecNumber>
    </submittedName>
</protein>
<proteinExistence type="predicted"/>
<dbReference type="PANTHER" id="PTHR43975:SF2">
    <property type="entry name" value="EG:BACR7A4.14 PROTEIN-RELATED"/>
    <property type="match status" value="1"/>
</dbReference>
<comment type="caution">
    <text evidence="1">The sequence shown here is derived from an EMBL/GenBank/DDBJ whole genome shotgun (WGS) entry which is preliminary data.</text>
</comment>
<dbReference type="InterPro" id="IPR002347">
    <property type="entry name" value="SDR_fam"/>
</dbReference>
<sequence length="262" mass="28559">MRDLVKGKRIVVTGSSSGIGAETARILTEQGAEVLGVDLTKNFDNVEEFYRADLSDRATIDALVDVLPDGIDGLVNNAGLPPTKPADILLKVNLLGLKHLTYKIVPKLADGASIVNVASLAGHGWPKAVDAIKASETLTWDNLDAFISRWQVSSEGGRSYFFSKEALLVWTMQNRWTWRDRGIRMNAVSPGPVDTPILPDFIETLGERAKEDRDTMDRPGTPQDIAPVIAFLLSDMTQWIRGFNIQADGGMASNLTCKAHGL</sequence>
<dbReference type="PRINTS" id="PR00081">
    <property type="entry name" value="GDHRDH"/>
</dbReference>
<dbReference type="SUPFAM" id="SSF51735">
    <property type="entry name" value="NAD(P)-binding Rossmann-fold domains"/>
    <property type="match status" value="1"/>
</dbReference>
<dbReference type="STRING" id="1675527.AIOL_002425"/>
<dbReference type="PANTHER" id="PTHR43975">
    <property type="entry name" value="ZGC:101858"/>
    <property type="match status" value="1"/>
</dbReference>
<reference evidence="1 2" key="1">
    <citation type="submission" date="2015-06" db="EMBL/GenBank/DDBJ databases">
        <title>Draft genome sequence of an Alphaproteobacteria species associated to the Mediterranean sponge Oscarella lobularis.</title>
        <authorList>
            <person name="Jourda C."/>
            <person name="Santini S."/>
            <person name="Claverie J.-M."/>
        </authorList>
    </citation>
    <scope>NUCLEOTIDE SEQUENCE [LARGE SCALE GENOMIC DNA]</scope>
    <source>
        <strain evidence="1">IGS</strain>
    </source>
</reference>
<dbReference type="EC" id="1.3.1.-" evidence="1"/>
<organism evidence="1 2">
    <name type="scientific">Candidatus Rhodobacter oscarellae</name>
    <dbReference type="NCBI Taxonomy" id="1675527"/>
    <lineage>
        <taxon>Bacteria</taxon>
        <taxon>Pseudomonadati</taxon>
        <taxon>Pseudomonadota</taxon>
        <taxon>Alphaproteobacteria</taxon>
        <taxon>Rhodobacterales</taxon>
        <taxon>Rhodobacter group</taxon>
        <taxon>Rhodobacter</taxon>
    </lineage>
</organism>
<dbReference type="AlphaFoldDB" id="A0A0J9E3U4"/>
<evidence type="ECO:0000313" key="1">
    <source>
        <dbReference type="EMBL" id="KMW57460.1"/>
    </source>
</evidence>
<keyword evidence="1" id="KW-0560">Oxidoreductase</keyword>
<dbReference type="Gene3D" id="3.40.50.720">
    <property type="entry name" value="NAD(P)-binding Rossmann-like Domain"/>
    <property type="match status" value="1"/>
</dbReference>
<dbReference type="RefSeq" id="WP_049643186.1">
    <property type="nucleotide sequence ID" value="NZ_LFTY01000002.1"/>
</dbReference>
<evidence type="ECO:0000313" key="2">
    <source>
        <dbReference type="Proteomes" id="UP000037178"/>
    </source>
</evidence>
<name>A0A0J9E3U4_9RHOB</name>
<dbReference type="OrthoDB" id="9809287at2"/>
<keyword evidence="2" id="KW-1185">Reference proteome</keyword>
<dbReference type="Pfam" id="PF13561">
    <property type="entry name" value="adh_short_C2"/>
    <property type="match status" value="1"/>
</dbReference>
<dbReference type="GO" id="GO:0016491">
    <property type="term" value="F:oxidoreductase activity"/>
    <property type="evidence" value="ECO:0007669"/>
    <property type="project" value="UniProtKB-KW"/>
</dbReference>
<accession>A0A0J9E3U4</accession>
<dbReference type="Pfam" id="PF00106">
    <property type="entry name" value="adh_short"/>
    <property type="match status" value="1"/>
</dbReference>